<keyword evidence="1" id="KW-1003">Cell membrane</keyword>
<evidence type="ECO:0000313" key="4">
    <source>
        <dbReference type="Proteomes" id="UP001321125"/>
    </source>
</evidence>
<dbReference type="Pfam" id="PF04304">
    <property type="entry name" value="DUF454"/>
    <property type="match status" value="1"/>
</dbReference>
<keyword evidence="2" id="KW-1133">Transmembrane helix</keyword>
<evidence type="ECO:0000256" key="2">
    <source>
        <dbReference type="SAM" id="Phobius"/>
    </source>
</evidence>
<dbReference type="InterPro" id="IPR007401">
    <property type="entry name" value="DUF454"/>
</dbReference>
<dbReference type="Proteomes" id="UP001321125">
    <property type="component" value="Unassembled WGS sequence"/>
</dbReference>
<gene>
    <name evidence="3" type="ORF">L0635_06050</name>
</gene>
<keyword evidence="1" id="KW-0997">Cell inner membrane</keyword>
<comment type="caution">
    <text evidence="3">The sequence shown here is derived from an EMBL/GenBank/DDBJ whole genome shotgun (WGS) entry which is preliminary data.</text>
</comment>
<dbReference type="EMBL" id="JAKNQU010000002">
    <property type="protein sequence ID" value="MCZ0926639.1"/>
    <property type="molecule type" value="Genomic_DNA"/>
</dbReference>
<proteinExistence type="predicted"/>
<feature type="transmembrane region" description="Helical" evidence="2">
    <location>
        <begin position="7"/>
        <end position="27"/>
    </location>
</feature>
<dbReference type="PANTHER" id="PTHR35813">
    <property type="entry name" value="INNER MEMBRANE PROTEIN YBAN"/>
    <property type="match status" value="1"/>
</dbReference>
<name>A0ABT4ISJ7_9GAMM</name>
<keyword evidence="1 2" id="KW-0472">Membrane</keyword>
<dbReference type="PANTHER" id="PTHR35813:SF1">
    <property type="entry name" value="INNER MEMBRANE PROTEIN YBAN"/>
    <property type="match status" value="1"/>
</dbReference>
<organism evidence="3 4">
    <name type="scientific">Vreelandella janggokensis</name>
    <dbReference type="NCBI Taxonomy" id="370767"/>
    <lineage>
        <taxon>Bacteria</taxon>
        <taxon>Pseudomonadati</taxon>
        <taxon>Pseudomonadota</taxon>
        <taxon>Gammaproteobacteria</taxon>
        <taxon>Oceanospirillales</taxon>
        <taxon>Halomonadaceae</taxon>
        <taxon>Vreelandella</taxon>
    </lineage>
</organism>
<sequence length="124" mass="13682">MRLTQIAWCALAYLCIGLGIAGIVLPLVPTTPFLLLALWAATKGSPRMAHWLYHHPRMGPYLHAWHEQRAIPKRAKIIALGLLTSTWLILLASGAHHFLLVGMATFFIGAASFIVTRPNAYADQ</sequence>
<protein>
    <recommendedName>
        <fullName evidence="1">Inner membrane protein</fullName>
    </recommendedName>
</protein>
<accession>A0ABT4ISJ7</accession>
<evidence type="ECO:0000256" key="1">
    <source>
        <dbReference type="PIRNR" id="PIRNR016789"/>
    </source>
</evidence>
<evidence type="ECO:0000313" key="3">
    <source>
        <dbReference type="EMBL" id="MCZ0926639.1"/>
    </source>
</evidence>
<comment type="subcellular location">
    <subcellularLocation>
        <location evidence="1">Cell inner membrane</location>
        <topology evidence="1">Multi-pass membrane protein</topology>
    </subcellularLocation>
</comment>
<feature type="transmembrane region" description="Helical" evidence="2">
    <location>
        <begin position="98"/>
        <end position="116"/>
    </location>
</feature>
<dbReference type="RefSeq" id="WP_066320314.1">
    <property type="nucleotide sequence ID" value="NZ_JAKNQT010000001.1"/>
</dbReference>
<dbReference type="PIRSF" id="PIRSF016789">
    <property type="entry name" value="DUF454"/>
    <property type="match status" value="1"/>
</dbReference>
<reference evidence="3 4" key="1">
    <citation type="submission" date="2022-02" db="EMBL/GenBank/DDBJ databases">
        <title>Study of halophilic communities from a Mexican lake.</title>
        <authorList>
            <person name="Hernandez-Soto L.M."/>
            <person name="Martinez-Abarca F."/>
            <person name="Ramirez-Saad H.C."/>
            <person name="Aguirre-Garrido J.F."/>
        </authorList>
    </citation>
    <scope>NUCLEOTIDE SEQUENCE [LARGE SCALE GENOMIC DNA]</scope>
    <source>
        <strain evidence="3 4">Hjan13</strain>
    </source>
</reference>
<keyword evidence="2" id="KW-0812">Transmembrane</keyword>
<keyword evidence="4" id="KW-1185">Reference proteome</keyword>